<organism evidence="1 2">
    <name type="scientific">Eremothecium cymbalariae (strain CBS 270.75 / DBVPG 7215 / KCTC 17166 / NRRL Y-17582)</name>
    <name type="common">Yeast</name>
    <dbReference type="NCBI Taxonomy" id="931890"/>
    <lineage>
        <taxon>Eukaryota</taxon>
        <taxon>Fungi</taxon>
        <taxon>Dikarya</taxon>
        <taxon>Ascomycota</taxon>
        <taxon>Saccharomycotina</taxon>
        <taxon>Saccharomycetes</taxon>
        <taxon>Saccharomycetales</taxon>
        <taxon>Saccharomycetaceae</taxon>
        <taxon>Eremothecium</taxon>
    </lineage>
</organism>
<dbReference type="KEGG" id="erc:Ecym_1374"/>
<dbReference type="Proteomes" id="UP000006790">
    <property type="component" value="Chromosome 1"/>
</dbReference>
<dbReference type="OrthoDB" id="10346447at2759"/>
<dbReference type="GeneID" id="11470388"/>
<dbReference type="EMBL" id="CP002497">
    <property type="protein sequence ID" value="AET37607.1"/>
    <property type="molecule type" value="Genomic_DNA"/>
</dbReference>
<sequence>MKLKSNEYQSLNYSLHKLSTESNNGRLLYIYPVTSRCGDDCFIIVFERSVGLLVNDDTKLKLEWIANNLARIQKISFSDKLYVLQGETLTAYSKENISVCEVLHSSEYSKGIRLFKNSENLLFDSQHSTRLFGPLPITTGPQILFQFNDQLIDFTSNKCGSFALLRCSYSMLYYIQKFEYEDPRMQHTREVYQLDHSNGYLPLTPHNLNDSKWLLVITYNYAYFWDCETMETHKFGIPSFIKDCVSKRSKIYISQRFSALVLHICSQDGYIYKSELNLGEMRKLHWVKVNLPPSCSIGIHDSWHLDSERYILLMDSELVLVDLQSKEKKRIEYQSIHKVIYDSQVISPPTLLVSNKISAETISCGSLMHDNPIGLIHTDLEVFTVKKQIKSSLQLLDASNIWYSLKGIFIENNEVVKMEGFSSKKTCESFITRTGTLHFIPSYVSHATVINRLGTANKYIVLKGDGIICGYKEGDFDNYILKFDESCNMASNVLIASYETEHILRIAVLNDNILKEYKFERCDRKCDFYELKESYTIGELPVTTTSMHMNQEGIFVLSNNNLHTFLRSTKQGYISGNVMINAGYPLRFCDNLDGSLLLFYDFQHIYKYDAGILLKTNLPCETKKIIVFNEEILYILGIDSILRKLIVSTEHIHKEYLESGLVFTRLLTLKEKTCAVIVGRKLNESNINEKLILFDYLKSQNTSDYSFSEGEIITHLLRLPSKTVFEHEKSVKFIVGTVREGGGHTIYLFSIDDGYFSVQNRIQLNWLVTTIEPCGSVIIIAGEKLLVCSISENKNRWQFEKGKLAITEIRSELVMAGALHDSMIILFDAFKGIEAYNLTSSPTGYFSLTPSDVAAGYPRVTHYLISRYASCSIRSSATYNFNAAAVTDLDVPRCLDTQSLFLDTSITFIMISDAKGCLYLYQFSPFSVLYGKNFCSFTLSNEIMAISPIPQNPLHNLDSPIPLFAVLTSDNIVHILSYGKSKVGGSCVDIHCLESYSDSDLSTYVETPYDKRFLFNSIHQPNRRTTPNLLVSPPVAEPPTHYDTSRQLINLHLHDVTSQY</sequence>
<proteinExistence type="predicted"/>
<dbReference type="InParanoid" id="G8JNE3"/>
<gene>
    <name evidence="1" type="ordered locus">Ecym_1374</name>
</gene>
<dbReference type="RefSeq" id="XP_003644424.1">
    <property type="nucleotide sequence ID" value="XM_003644376.1"/>
</dbReference>
<dbReference type="HOGENOM" id="CLU_286501_0_0_1"/>
<dbReference type="OMA" id="KLEWIAN"/>
<evidence type="ECO:0000313" key="1">
    <source>
        <dbReference type="EMBL" id="AET37607.1"/>
    </source>
</evidence>
<protein>
    <submittedName>
        <fullName evidence="1">Uncharacterized protein</fullName>
    </submittedName>
</protein>
<reference evidence="2" key="1">
    <citation type="journal article" date="2012" name="G3 (Bethesda)">
        <title>Pichia sorbitophila, an interspecies yeast hybrid reveals early steps of genome resolution following polyploidization.</title>
        <authorList>
            <person name="Leh Louis V."/>
            <person name="Despons L."/>
            <person name="Friedrich A."/>
            <person name="Martin T."/>
            <person name="Durrens P."/>
            <person name="Casaregola S."/>
            <person name="Neuveglise C."/>
            <person name="Fairhead C."/>
            <person name="Marck C."/>
            <person name="Cruz J.A."/>
            <person name="Straub M.L."/>
            <person name="Kugler V."/>
            <person name="Sacerdot C."/>
            <person name="Uzunov Z."/>
            <person name="Thierry A."/>
            <person name="Weiss S."/>
            <person name="Bleykasten C."/>
            <person name="De Montigny J."/>
            <person name="Jacques N."/>
            <person name="Jung P."/>
            <person name="Lemaire M."/>
            <person name="Mallet S."/>
            <person name="Morel G."/>
            <person name="Richard G.F."/>
            <person name="Sarkar A."/>
            <person name="Savel G."/>
            <person name="Schacherer J."/>
            <person name="Seret M.L."/>
            <person name="Talla E."/>
            <person name="Samson G."/>
            <person name="Jubin C."/>
            <person name="Poulain J."/>
            <person name="Vacherie B."/>
            <person name="Barbe V."/>
            <person name="Pelletier E."/>
            <person name="Sherman D.J."/>
            <person name="Westhof E."/>
            <person name="Weissenbach J."/>
            <person name="Baret P.V."/>
            <person name="Wincker P."/>
            <person name="Gaillardin C."/>
            <person name="Dujon B."/>
            <person name="Souciet J.L."/>
        </authorList>
    </citation>
    <scope>NUCLEOTIDE SEQUENCE [LARGE SCALE GENOMIC DNA]</scope>
    <source>
        <strain evidence="2">CBS 270.75 / DBVPG 7215 / KCTC 17166 / NRRL Y-17582</strain>
    </source>
</reference>
<accession>G8JNE3</accession>
<name>G8JNE3_ERECY</name>
<dbReference type="AlphaFoldDB" id="G8JNE3"/>
<evidence type="ECO:0000313" key="2">
    <source>
        <dbReference type="Proteomes" id="UP000006790"/>
    </source>
</evidence>
<keyword evidence="2" id="KW-1185">Reference proteome</keyword>